<accession>C0NIM3</accession>
<dbReference type="HOGENOM" id="CLU_2026048_0_0_1"/>
<dbReference type="AlphaFoldDB" id="C0NIM3"/>
<evidence type="ECO:0000313" key="1">
    <source>
        <dbReference type="EMBL" id="EEH08743.1"/>
    </source>
</evidence>
<name>C0NIM3_AJECG</name>
<proteinExistence type="predicted"/>
<dbReference type="Proteomes" id="UP000001631">
    <property type="component" value="Unassembled WGS sequence"/>
</dbReference>
<gene>
    <name evidence="1" type="ORF">HCBG_02280</name>
</gene>
<reference evidence="1" key="1">
    <citation type="submission" date="2009-02" db="EMBL/GenBank/DDBJ databases">
        <title>The Genome Sequence of Ajellomyces capsulatus strain G186AR.</title>
        <authorList>
            <consortium name="The Broad Institute Genome Sequencing Platform"/>
            <person name="Champion M."/>
            <person name="Cuomo C."/>
            <person name="Ma L.-J."/>
            <person name="Henn M.R."/>
            <person name="Sil A."/>
            <person name="Goldman B."/>
            <person name="Young S.K."/>
            <person name="Kodira C.D."/>
            <person name="Zeng Q."/>
            <person name="Koehrsen M."/>
            <person name="Alvarado L."/>
            <person name="Berlin A."/>
            <person name="Borenstein D."/>
            <person name="Chen Z."/>
            <person name="Engels R."/>
            <person name="Freedman E."/>
            <person name="Gellesch M."/>
            <person name="Goldberg J."/>
            <person name="Griggs A."/>
            <person name="Gujja S."/>
            <person name="Heiman D."/>
            <person name="Hepburn T."/>
            <person name="Howarth C."/>
            <person name="Jen D."/>
            <person name="Larson L."/>
            <person name="Lewis B."/>
            <person name="Mehta T."/>
            <person name="Park D."/>
            <person name="Pearson M."/>
            <person name="Roberts A."/>
            <person name="Saif S."/>
            <person name="Shea T."/>
            <person name="Shenoy N."/>
            <person name="Sisk P."/>
            <person name="Stolte C."/>
            <person name="Sykes S."/>
            <person name="Walk T."/>
            <person name="White J."/>
            <person name="Yandava C."/>
            <person name="Klein B."/>
            <person name="McEwen J.G."/>
            <person name="Puccia R."/>
            <person name="Goldman G.H."/>
            <person name="Felipe M.S."/>
            <person name="Nino-Vega G."/>
            <person name="San-Blas G."/>
            <person name="Taylor J."/>
            <person name="Mendoza L."/>
            <person name="Galagan J."/>
            <person name="Nusbaum C."/>
            <person name="Birren B."/>
        </authorList>
    </citation>
    <scope>NUCLEOTIDE SEQUENCE</scope>
    <source>
        <strain evidence="1">G186AR</strain>
    </source>
</reference>
<protein>
    <submittedName>
        <fullName evidence="1">Uncharacterized protein</fullName>
    </submittedName>
</protein>
<dbReference type="EMBL" id="GG663365">
    <property type="protein sequence ID" value="EEH08743.1"/>
    <property type="molecule type" value="Genomic_DNA"/>
</dbReference>
<dbReference type="GeneID" id="69035296"/>
<sequence>MIEQLVIRGFRDGCELVSAGTERRSQGLHSTDEWDRFEGRFTKSMKAPCVVEEAIIVTASLWRGTSLRRSSSQPRSRYFRRFTHMSQLQPAMCDDVLTGATRPSVGAKVSGEKRKEIHKFLA</sequence>
<evidence type="ECO:0000313" key="2">
    <source>
        <dbReference type="Proteomes" id="UP000001631"/>
    </source>
</evidence>
<dbReference type="InParanoid" id="C0NIM3"/>
<dbReference type="RefSeq" id="XP_045289224.1">
    <property type="nucleotide sequence ID" value="XM_045429329.1"/>
</dbReference>
<organism evidence="1 2">
    <name type="scientific">Ajellomyces capsulatus (strain G186AR / H82 / ATCC MYA-2454 / RMSCC 2432)</name>
    <name type="common">Darling's disease fungus</name>
    <name type="synonym">Histoplasma capsulatum</name>
    <dbReference type="NCBI Taxonomy" id="447093"/>
    <lineage>
        <taxon>Eukaryota</taxon>
        <taxon>Fungi</taxon>
        <taxon>Dikarya</taxon>
        <taxon>Ascomycota</taxon>
        <taxon>Pezizomycotina</taxon>
        <taxon>Eurotiomycetes</taxon>
        <taxon>Eurotiomycetidae</taxon>
        <taxon>Onygenales</taxon>
        <taxon>Ajellomycetaceae</taxon>
        <taxon>Histoplasma</taxon>
    </lineage>
</organism>
<keyword evidence="2" id="KW-1185">Reference proteome</keyword>